<dbReference type="EMBL" id="KZ826397">
    <property type="protein sequence ID" value="PYI02340.1"/>
    <property type="molecule type" value="Genomic_DNA"/>
</dbReference>
<keyword evidence="3" id="KW-1185">Reference proteome</keyword>
<evidence type="ECO:0000256" key="1">
    <source>
        <dbReference type="SAM" id="SignalP"/>
    </source>
</evidence>
<protein>
    <submittedName>
        <fullName evidence="2">Uncharacterized protein</fullName>
    </submittedName>
</protein>
<evidence type="ECO:0000313" key="3">
    <source>
        <dbReference type="Proteomes" id="UP000248423"/>
    </source>
</evidence>
<keyword evidence="1" id="KW-0732">Signal</keyword>
<feature type="signal peptide" evidence="1">
    <location>
        <begin position="1"/>
        <end position="21"/>
    </location>
</feature>
<feature type="chain" id="PRO_5016271189" evidence="1">
    <location>
        <begin position="22"/>
        <end position="141"/>
    </location>
</feature>
<sequence length="141" mass="15169">MKMHLSTLTIFLLPLSPGVFTASLDILRPKSWDLRLFLPGCNPNTTSFDLSVFHAQGVSATAAGCNSFDAGSVNVSAVDSFSWKSPGVTRYDLCLYERCTDGDGGNGTGRVRAVRDGWEVCVPYEGGWRGWGVVGADQDCL</sequence>
<evidence type="ECO:0000313" key="2">
    <source>
        <dbReference type="EMBL" id="PYI02340.1"/>
    </source>
</evidence>
<dbReference type="OrthoDB" id="4338083at2759"/>
<accession>A0A319DYP7</accession>
<gene>
    <name evidence="2" type="ORF">BO78DRAFT_432967</name>
</gene>
<organism evidence="2 3">
    <name type="scientific">Aspergillus sclerotiicarbonarius (strain CBS 121057 / IBT 28362)</name>
    <dbReference type="NCBI Taxonomy" id="1448318"/>
    <lineage>
        <taxon>Eukaryota</taxon>
        <taxon>Fungi</taxon>
        <taxon>Dikarya</taxon>
        <taxon>Ascomycota</taxon>
        <taxon>Pezizomycotina</taxon>
        <taxon>Eurotiomycetes</taxon>
        <taxon>Eurotiomycetidae</taxon>
        <taxon>Eurotiales</taxon>
        <taxon>Aspergillaceae</taxon>
        <taxon>Aspergillus</taxon>
        <taxon>Aspergillus subgen. Circumdati</taxon>
    </lineage>
</organism>
<name>A0A319DYP7_ASPSB</name>
<dbReference type="VEuPathDB" id="FungiDB:BO78DRAFT_432967"/>
<dbReference type="AlphaFoldDB" id="A0A319DYP7"/>
<dbReference type="Proteomes" id="UP000248423">
    <property type="component" value="Unassembled WGS sequence"/>
</dbReference>
<proteinExistence type="predicted"/>
<reference evidence="2 3" key="1">
    <citation type="submission" date="2018-02" db="EMBL/GenBank/DDBJ databases">
        <title>The genomes of Aspergillus section Nigri reveals drivers in fungal speciation.</title>
        <authorList>
            <consortium name="DOE Joint Genome Institute"/>
            <person name="Vesth T.C."/>
            <person name="Nybo J."/>
            <person name="Theobald S."/>
            <person name="Brandl J."/>
            <person name="Frisvad J.C."/>
            <person name="Nielsen K.F."/>
            <person name="Lyhne E.K."/>
            <person name="Kogle M.E."/>
            <person name="Kuo A."/>
            <person name="Riley R."/>
            <person name="Clum A."/>
            <person name="Nolan M."/>
            <person name="Lipzen A."/>
            <person name="Salamov A."/>
            <person name="Henrissat B."/>
            <person name="Wiebenga A."/>
            <person name="De vries R.P."/>
            <person name="Grigoriev I.V."/>
            <person name="Mortensen U.H."/>
            <person name="Andersen M.R."/>
            <person name="Baker S.E."/>
        </authorList>
    </citation>
    <scope>NUCLEOTIDE SEQUENCE [LARGE SCALE GENOMIC DNA]</scope>
    <source>
        <strain evidence="2 3">CBS 121057</strain>
    </source>
</reference>